<sequence length="231" mass="26126">MELAKLIERITTEVLKQLKEEKEGLRTKKRILLWTERLEVKEQAAEKLKLPLELLEDRIQFKGLEDLETYDAIILPKLEAGEMVHIALGIQLGETEALAAKALLLGKRIYVLQEGLVFKAHKATTAPGYYKLLQDYEERLGAYGISVVSWEGLQLDAKSSQCAVQATREKALDLKERLITESRIAELFSMGYREIRVTKNAMITPLAVDFIKSKQLKILRGMEGLEKGSGL</sequence>
<dbReference type="AlphaFoldDB" id="A0A1M6JSC2"/>
<organism evidence="1 2">
    <name type="scientific">Geosporobacter subterraneus DSM 17957</name>
    <dbReference type="NCBI Taxonomy" id="1121919"/>
    <lineage>
        <taxon>Bacteria</taxon>
        <taxon>Bacillati</taxon>
        <taxon>Bacillota</taxon>
        <taxon>Clostridia</taxon>
        <taxon>Peptostreptococcales</taxon>
        <taxon>Thermotaleaceae</taxon>
        <taxon>Geosporobacter</taxon>
    </lineage>
</organism>
<accession>A0A1M6JSC2</accession>
<dbReference type="EMBL" id="FQZV01000027">
    <property type="protein sequence ID" value="SHJ49553.1"/>
    <property type="molecule type" value="Genomic_DNA"/>
</dbReference>
<dbReference type="STRING" id="1121919.SAMN02745975_02218"/>
<proteinExistence type="predicted"/>
<keyword evidence="2" id="KW-1185">Reference proteome</keyword>
<evidence type="ECO:0000313" key="1">
    <source>
        <dbReference type="EMBL" id="SHJ49553.1"/>
    </source>
</evidence>
<reference evidence="2" key="1">
    <citation type="submission" date="2016-11" db="EMBL/GenBank/DDBJ databases">
        <authorList>
            <person name="Varghese N."/>
            <person name="Submissions S."/>
        </authorList>
    </citation>
    <scope>NUCLEOTIDE SEQUENCE [LARGE SCALE GENOMIC DNA]</scope>
    <source>
        <strain evidence="2">DSM 17957</strain>
    </source>
</reference>
<dbReference type="RefSeq" id="WP_110941344.1">
    <property type="nucleotide sequence ID" value="NZ_FQZV01000027.1"/>
</dbReference>
<protein>
    <submittedName>
        <fullName evidence="1">Ethanolamine utilization protein</fullName>
    </submittedName>
</protein>
<dbReference type="InterPro" id="IPR013372">
    <property type="entry name" value="Eut_put"/>
</dbReference>
<gene>
    <name evidence="1" type="ORF">SAMN02745975_02218</name>
</gene>
<dbReference type="OrthoDB" id="6197337at2"/>
<evidence type="ECO:0000313" key="2">
    <source>
        <dbReference type="Proteomes" id="UP000184536"/>
    </source>
</evidence>
<dbReference type="PIRSF" id="PIRSF034981">
    <property type="entry name" value="Eut_put"/>
    <property type="match status" value="1"/>
</dbReference>
<dbReference type="Proteomes" id="UP000184536">
    <property type="component" value="Unassembled WGS sequence"/>
</dbReference>
<name>A0A1M6JSC2_9FIRM</name>